<keyword evidence="4 7" id="KW-0238">DNA-binding</keyword>
<keyword evidence="8" id="KW-1185">Reference proteome</keyword>
<dbReference type="InterPro" id="IPR029072">
    <property type="entry name" value="YebC-like"/>
</dbReference>
<keyword evidence="4" id="KW-0963">Cytoplasm</keyword>
<gene>
    <name evidence="7" type="ORF">PRZ03_04455</name>
</gene>
<evidence type="ECO:0000259" key="6">
    <source>
        <dbReference type="Pfam" id="PF20772"/>
    </source>
</evidence>
<dbReference type="EMBL" id="JAQQXT010000002">
    <property type="protein sequence ID" value="MDC8770813.1"/>
    <property type="molecule type" value="Genomic_DNA"/>
</dbReference>
<evidence type="ECO:0000259" key="5">
    <source>
        <dbReference type="Pfam" id="PF01709"/>
    </source>
</evidence>
<evidence type="ECO:0000313" key="7">
    <source>
        <dbReference type="EMBL" id="MDC8770813.1"/>
    </source>
</evidence>
<dbReference type="InterPro" id="IPR026564">
    <property type="entry name" value="Transcrip_reg_TACO1-like_dom3"/>
</dbReference>
<evidence type="ECO:0000256" key="1">
    <source>
        <dbReference type="ARBA" id="ARBA00008724"/>
    </source>
</evidence>
<comment type="subcellular location">
    <subcellularLocation>
        <location evidence="4">Cytoplasm</location>
    </subcellularLocation>
</comment>
<dbReference type="InterPro" id="IPR002876">
    <property type="entry name" value="Transcrip_reg_TACO1-like"/>
</dbReference>
<feature type="domain" description="TACO1/YebC-like N-terminal" evidence="6">
    <location>
        <begin position="5"/>
        <end position="70"/>
    </location>
</feature>
<evidence type="ECO:0000256" key="4">
    <source>
        <dbReference type="HAMAP-Rule" id="MF_00693"/>
    </source>
</evidence>
<proteinExistence type="inferred from homology"/>
<dbReference type="HAMAP" id="MF_00693">
    <property type="entry name" value="Transcrip_reg_TACO1"/>
    <property type="match status" value="1"/>
</dbReference>
<name>A0ABT5KAC3_9BURK</name>
<dbReference type="GO" id="GO:0003677">
    <property type="term" value="F:DNA binding"/>
    <property type="evidence" value="ECO:0007669"/>
    <property type="project" value="UniProtKB-KW"/>
</dbReference>
<dbReference type="Pfam" id="PF01709">
    <property type="entry name" value="Transcrip_reg"/>
    <property type="match status" value="1"/>
</dbReference>
<feature type="domain" description="TACO1/YebC-like second and third" evidence="5">
    <location>
        <begin position="78"/>
        <end position="228"/>
    </location>
</feature>
<evidence type="ECO:0000256" key="3">
    <source>
        <dbReference type="ARBA" id="ARBA00023163"/>
    </source>
</evidence>
<protein>
    <recommendedName>
        <fullName evidence="4">Probable transcriptional regulatory protein PRZ03_04455</fullName>
    </recommendedName>
</protein>
<dbReference type="InterPro" id="IPR048300">
    <property type="entry name" value="TACO1_YebC-like_2nd/3rd_dom"/>
</dbReference>
<dbReference type="NCBIfam" id="NF009044">
    <property type="entry name" value="PRK12378.1"/>
    <property type="match status" value="1"/>
</dbReference>
<evidence type="ECO:0000256" key="2">
    <source>
        <dbReference type="ARBA" id="ARBA00023015"/>
    </source>
</evidence>
<accession>A0ABT5KAC3</accession>
<dbReference type="Gene3D" id="3.30.70.980">
    <property type="match status" value="2"/>
</dbReference>
<organism evidence="7 8">
    <name type="scientific">Roseateles albus</name>
    <dbReference type="NCBI Taxonomy" id="2987525"/>
    <lineage>
        <taxon>Bacteria</taxon>
        <taxon>Pseudomonadati</taxon>
        <taxon>Pseudomonadota</taxon>
        <taxon>Betaproteobacteria</taxon>
        <taxon>Burkholderiales</taxon>
        <taxon>Sphaerotilaceae</taxon>
        <taxon>Roseateles</taxon>
    </lineage>
</organism>
<dbReference type="RefSeq" id="WP_263532000.1">
    <property type="nucleotide sequence ID" value="NZ_JAQQXT010000002.1"/>
</dbReference>
<evidence type="ECO:0000313" key="8">
    <source>
        <dbReference type="Proteomes" id="UP001221189"/>
    </source>
</evidence>
<dbReference type="Pfam" id="PF20772">
    <property type="entry name" value="TACO1_YebC_N"/>
    <property type="match status" value="1"/>
</dbReference>
<dbReference type="PANTHER" id="PTHR12532:SF0">
    <property type="entry name" value="TRANSLATIONAL ACTIVATOR OF CYTOCHROME C OXIDASE 1"/>
    <property type="match status" value="1"/>
</dbReference>
<dbReference type="Gene3D" id="1.10.10.200">
    <property type="match status" value="1"/>
</dbReference>
<keyword evidence="2 4" id="KW-0805">Transcription regulation</keyword>
<dbReference type="Proteomes" id="UP001221189">
    <property type="component" value="Unassembled WGS sequence"/>
</dbReference>
<reference evidence="7 8" key="1">
    <citation type="submission" date="2022-10" db="EMBL/GenBank/DDBJ databases">
        <title>Paucibacter sp. hw1 Genome sequencing.</title>
        <authorList>
            <person name="Park S."/>
        </authorList>
    </citation>
    <scope>NUCLEOTIDE SEQUENCE [LARGE SCALE GENOMIC DNA]</scope>
    <source>
        <strain evidence="8">hw1</strain>
    </source>
</reference>
<dbReference type="InterPro" id="IPR017856">
    <property type="entry name" value="Integrase-like_N"/>
</dbReference>
<comment type="caution">
    <text evidence="7">The sequence shown here is derived from an EMBL/GenBank/DDBJ whole genome shotgun (WGS) entry which is preliminary data.</text>
</comment>
<comment type="similarity">
    <text evidence="1 4">Belongs to the TACO1 family.</text>
</comment>
<dbReference type="PANTHER" id="PTHR12532">
    <property type="entry name" value="TRANSLATIONAL ACTIVATOR OF CYTOCHROME C OXIDASE 1"/>
    <property type="match status" value="1"/>
</dbReference>
<dbReference type="SUPFAM" id="SSF75625">
    <property type="entry name" value="YebC-like"/>
    <property type="match status" value="1"/>
</dbReference>
<sequence length="232" mass="24974">MGAQWKAKHKDLAANARGRAFGKLSKDLMVAARNGADPDMNARLRLVVEQAKKVSMPRDTIERAIKKGAGLLGDPVHFERVTYEGFAPHRVPVIVECLTDNLNRTVSEIRVCFRKGQLGAAGSVSWDFDHLGMIEAAPNPGADPELAAIEAGAQDFEPGEDGATLFLTEPTDLDLVCRALPNFGFTVLSAKIGYKSKSPVTLGEAEMAEVEHFLDAIDGQDDVQNVYVGLAG</sequence>
<dbReference type="InterPro" id="IPR049083">
    <property type="entry name" value="TACO1_YebC_N"/>
</dbReference>
<keyword evidence="3 4" id="KW-0804">Transcription</keyword>